<dbReference type="SMART" id="SM00978">
    <property type="entry name" value="Tim44"/>
    <property type="match status" value="1"/>
</dbReference>
<protein>
    <submittedName>
        <fullName evidence="6">Preprotein translocase subunit Tim44</fullName>
    </submittedName>
</protein>
<dbReference type="PIRSF" id="PIRSF031890">
    <property type="entry name" value="UCP031890_transporter_Tim44"/>
    <property type="match status" value="1"/>
</dbReference>
<dbReference type="Proteomes" id="UP001156694">
    <property type="component" value="Unassembled WGS sequence"/>
</dbReference>
<comment type="caution">
    <text evidence="6">The sequence shown here is derived from an EMBL/GenBank/DDBJ whole genome shotgun (WGS) entry which is preliminary data.</text>
</comment>
<evidence type="ECO:0000313" key="7">
    <source>
        <dbReference type="Proteomes" id="UP001156694"/>
    </source>
</evidence>
<dbReference type="SUPFAM" id="SSF54427">
    <property type="entry name" value="NTF2-like"/>
    <property type="match status" value="1"/>
</dbReference>
<evidence type="ECO:0000256" key="1">
    <source>
        <dbReference type="ARBA" id="ARBA00004370"/>
    </source>
</evidence>
<keyword evidence="3" id="KW-0809">Transit peptide</keyword>
<keyword evidence="4" id="KW-0472">Membrane</keyword>
<dbReference type="InterPro" id="IPR032710">
    <property type="entry name" value="NTF2-like_dom_sf"/>
</dbReference>
<evidence type="ECO:0000256" key="3">
    <source>
        <dbReference type="ARBA" id="ARBA00022946"/>
    </source>
</evidence>
<evidence type="ECO:0000259" key="5">
    <source>
        <dbReference type="SMART" id="SM00978"/>
    </source>
</evidence>
<evidence type="ECO:0000256" key="2">
    <source>
        <dbReference type="ARBA" id="ARBA00009597"/>
    </source>
</evidence>
<name>A0ABQ5VW11_9RHOB</name>
<dbReference type="InterPro" id="IPR039544">
    <property type="entry name" value="Tim44-like"/>
</dbReference>
<organism evidence="6 7">
    <name type="scientific">Amylibacter marinus</name>
    <dbReference type="NCBI Taxonomy" id="1475483"/>
    <lineage>
        <taxon>Bacteria</taxon>
        <taxon>Pseudomonadati</taxon>
        <taxon>Pseudomonadota</taxon>
        <taxon>Alphaproteobacteria</taxon>
        <taxon>Rhodobacterales</taxon>
        <taxon>Paracoccaceae</taxon>
        <taxon>Amylibacter</taxon>
    </lineage>
</organism>
<dbReference type="InterPro" id="IPR016985">
    <property type="entry name" value="UCP031890_Tim44-rel"/>
</dbReference>
<comment type="subcellular location">
    <subcellularLocation>
        <location evidence="1">Membrane</location>
    </subcellularLocation>
</comment>
<dbReference type="PANTHER" id="PTHR10721">
    <property type="entry name" value="MITOCHONDRIAL IMPORT INNER MEMBRANE TRANSLOCASE SUBUNIT TIM44"/>
    <property type="match status" value="1"/>
</dbReference>
<dbReference type="PANTHER" id="PTHR10721:SF1">
    <property type="entry name" value="MITOCHONDRIAL IMPORT INNER MEMBRANE TRANSLOCASE SUBUNIT TIM44"/>
    <property type="match status" value="1"/>
</dbReference>
<comment type="similarity">
    <text evidence="2">Belongs to the Tim44 family.</text>
</comment>
<dbReference type="InterPro" id="IPR007379">
    <property type="entry name" value="Tim44-like_dom"/>
</dbReference>
<accession>A0ABQ5VW11</accession>
<dbReference type="Gene3D" id="3.10.450.240">
    <property type="match status" value="1"/>
</dbReference>
<dbReference type="Pfam" id="PF04280">
    <property type="entry name" value="Tim44"/>
    <property type="match status" value="1"/>
</dbReference>
<dbReference type="RefSeq" id="WP_348520664.1">
    <property type="nucleotide sequence ID" value="NZ_BSNN01000004.1"/>
</dbReference>
<reference evidence="7" key="1">
    <citation type="journal article" date="2019" name="Int. J. Syst. Evol. Microbiol.">
        <title>The Global Catalogue of Microorganisms (GCM) 10K type strain sequencing project: providing services to taxonomists for standard genome sequencing and annotation.</title>
        <authorList>
            <consortium name="The Broad Institute Genomics Platform"/>
            <consortium name="The Broad Institute Genome Sequencing Center for Infectious Disease"/>
            <person name="Wu L."/>
            <person name="Ma J."/>
        </authorList>
    </citation>
    <scope>NUCLEOTIDE SEQUENCE [LARGE SCALE GENOMIC DNA]</scope>
    <source>
        <strain evidence="7">NBRC 110140</strain>
    </source>
</reference>
<dbReference type="EMBL" id="BSNN01000004">
    <property type="protein sequence ID" value="GLQ35535.1"/>
    <property type="molecule type" value="Genomic_DNA"/>
</dbReference>
<evidence type="ECO:0000256" key="4">
    <source>
        <dbReference type="ARBA" id="ARBA00023136"/>
    </source>
</evidence>
<feature type="domain" description="Tim44-like" evidence="5">
    <location>
        <begin position="70"/>
        <end position="218"/>
    </location>
</feature>
<gene>
    <name evidence="6" type="ORF">GCM10007939_18180</name>
</gene>
<evidence type="ECO:0000313" key="6">
    <source>
        <dbReference type="EMBL" id="GLQ35535.1"/>
    </source>
</evidence>
<dbReference type="NCBIfam" id="NF033779">
    <property type="entry name" value="Tim44_TimA_adap"/>
    <property type="match status" value="1"/>
</dbReference>
<sequence>MNQLIVLGVIALVLILRLRSVLGTRTGFEPDERAKQEMAKANAQGQNKFEVIDGGVDRDISDHVDIDSPAGKALAEIKRAEPAFSVTEFIGGAKQAYEMILMAFEGDDQETLSQFLSKDVFDGFTGVIDARQAQGLRVNAEFIGVRELKLLDAEFDSETKEAELTLQFVGELSSEVVDASGAVVEGDKNTVKRQKDIWTFARIVGAEDPNWQLVETGT</sequence>
<proteinExistence type="inferred from homology"/>
<keyword evidence="7" id="KW-1185">Reference proteome</keyword>